<comment type="caution">
    <text evidence="1">The sequence shown here is derived from an EMBL/GenBank/DDBJ whole genome shotgun (WGS) entry which is preliminary data.</text>
</comment>
<evidence type="ECO:0000313" key="2">
    <source>
        <dbReference type="Proteomes" id="UP000631553"/>
    </source>
</evidence>
<protein>
    <submittedName>
        <fullName evidence="1">Uncharacterized protein</fullName>
    </submittedName>
</protein>
<accession>A0ABX2RK17</accession>
<gene>
    <name evidence="1" type="ORF">HDA35_002507</name>
</gene>
<sequence length="90" mass="10095">MIASDANREGVIATFTFTEQPNHRWKVTRAQATPIWLSLKPTLRVVNLPAIVEHMPSVDRRRALYIAAMDRITGYLDARGAEAAGLHIVR</sequence>
<dbReference type="EMBL" id="JACCCQ010000001">
    <property type="protein sequence ID" value="NYF56676.1"/>
    <property type="molecule type" value="Genomic_DNA"/>
</dbReference>
<name>A0ABX2RK17_9ACTN</name>
<dbReference type="RefSeq" id="WP_179802927.1">
    <property type="nucleotide sequence ID" value="NZ_JACCCQ010000001.1"/>
</dbReference>
<dbReference type="Proteomes" id="UP000631553">
    <property type="component" value="Unassembled WGS sequence"/>
</dbReference>
<evidence type="ECO:0000313" key="1">
    <source>
        <dbReference type="EMBL" id="NYF56676.1"/>
    </source>
</evidence>
<organism evidence="1 2">
    <name type="scientific">Micromonospora purpureochromogenes</name>
    <dbReference type="NCBI Taxonomy" id="47872"/>
    <lineage>
        <taxon>Bacteria</taxon>
        <taxon>Bacillati</taxon>
        <taxon>Actinomycetota</taxon>
        <taxon>Actinomycetes</taxon>
        <taxon>Micromonosporales</taxon>
        <taxon>Micromonosporaceae</taxon>
        <taxon>Micromonospora</taxon>
    </lineage>
</organism>
<keyword evidence="2" id="KW-1185">Reference proteome</keyword>
<proteinExistence type="predicted"/>
<reference evidence="1 2" key="1">
    <citation type="submission" date="2020-07" db="EMBL/GenBank/DDBJ databases">
        <title>Sequencing the genomes of 1000 actinobacteria strains.</title>
        <authorList>
            <person name="Klenk H.-P."/>
        </authorList>
    </citation>
    <scope>NUCLEOTIDE SEQUENCE [LARGE SCALE GENOMIC DNA]</scope>
    <source>
        <strain evidence="1 2">DSM 43814</strain>
    </source>
</reference>